<proteinExistence type="predicted"/>
<dbReference type="EMBL" id="JAANNP010000001">
    <property type="protein sequence ID" value="NHC12652.1"/>
    <property type="molecule type" value="Genomic_DNA"/>
</dbReference>
<protein>
    <submittedName>
        <fullName evidence="1">Uncharacterized protein</fullName>
    </submittedName>
</protein>
<reference evidence="1 2" key="1">
    <citation type="submission" date="2020-03" db="EMBL/GenBank/DDBJ databases">
        <title>Two novel Motilibacter sp.</title>
        <authorList>
            <person name="Liu S."/>
        </authorList>
    </citation>
    <scope>NUCLEOTIDE SEQUENCE [LARGE SCALE GENOMIC DNA]</scope>
    <source>
        <strain evidence="1 2">E257</strain>
    </source>
</reference>
<keyword evidence="2" id="KW-1185">Reference proteome</keyword>
<dbReference type="RefSeq" id="WP_166277276.1">
    <property type="nucleotide sequence ID" value="NZ_JAANNP010000001.1"/>
</dbReference>
<name>A0ABX0GPL0_9ACTN</name>
<dbReference type="Proteomes" id="UP000800981">
    <property type="component" value="Unassembled WGS sequence"/>
</dbReference>
<gene>
    <name evidence="1" type="ORF">G9H71_02500</name>
</gene>
<sequence>MPEPVTPPPPTDAELDTYIRTRYALLGIDISVLPASDPAAVMDQQRLLSNARGILRTEVAIANAEIDSQFHPPALYPSALSAWTRED</sequence>
<comment type="caution">
    <text evidence="1">The sequence shown here is derived from an EMBL/GenBank/DDBJ whole genome shotgun (WGS) entry which is preliminary data.</text>
</comment>
<organism evidence="1 2">
    <name type="scientific">Motilibacter deserti</name>
    <dbReference type="NCBI Taxonomy" id="2714956"/>
    <lineage>
        <taxon>Bacteria</taxon>
        <taxon>Bacillati</taxon>
        <taxon>Actinomycetota</taxon>
        <taxon>Actinomycetes</taxon>
        <taxon>Motilibacterales</taxon>
        <taxon>Motilibacteraceae</taxon>
        <taxon>Motilibacter</taxon>
    </lineage>
</organism>
<evidence type="ECO:0000313" key="2">
    <source>
        <dbReference type="Proteomes" id="UP000800981"/>
    </source>
</evidence>
<accession>A0ABX0GPL0</accession>
<evidence type="ECO:0000313" key="1">
    <source>
        <dbReference type="EMBL" id="NHC12652.1"/>
    </source>
</evidence>